<sequence>MKKIYLTIAIVLVGYISNAQNNQLSPTGNVGIGITNPDVPLHILKPTSSTVAVPMQKWDPSVAGGYNLTLSNFNSIRGIDYRFTQLSNGIAFPILTFQGGNVGIGTVNPTAALHVLRSPTTLKDAPMQEWDPSTEGYNLTLSNYSGLHGIDYRFTQLHNNIPIPVLTFQAGNVGIGTTEPTAPLHILKSPASLKDVPMQEWDPSTSGYNLTLSNYNGTHGIDYRFTQLHNNIAIPVLTFQAGNVGIGTTNPDVPLHILKSPTAFKDVPMQEWDPSLAGYNLTLSNYNSERGIDYRFTQLLNGTPFPVLAFQGGNVGIGTTSPDSRLTVNGTIHSKEVLVDLNGNGAWPDYVFKPEYNLLSLDEVKLFVDKNHHLPDMPTEKEVEMKGINLGEINKLLVKKVEELTLYLIQQKQKADQQKRETDQQNKLQQQQINELKDLVSKLIK</sequence>
<dbReference type="Proteomes" id="UP000537718">
    <property type="component" value="Unassembled WGS sequence"/>
</dbReference>
<proteinExistence type="predicted"/>
<keyword evidence="2" id="KW-0732">Signal</keyword>
<gene>
    <name evidence="3" type="ORF">HDE69_003694</name>
</gene>
<accession>A0A7W8YVM5</accession>
<evidence type="ECO:0000313" key="4">
    <source>
        <dbReference type="Proteomes" id="UP000537718"/>
    </source>
</evidence>
<dbReference type="EMBL" id="JACHCF010000009">
    <property type="protein sequence ID" value="MBB5622616.1"/>
    <property type="molecule type" value="Genomic_DNA"/>
</dbReference>
<feature type="signal peptide" evidence="2">
    <location>
        <begin position="1"/>
        <end position="21"/>
    </location>
</feature>
<dbReference type="RefSeq" id="WP_183868516.1">
    <property type="nucleotide sequence ID" value="NZ_JACHCF010000009.1"/>
</dbReference>
<name>A0A7W8YVM5_9SPHI</name>
<protein>
    <submittedName>
        <fullName evidence="3">Uncharacterized protein</fullName>
    </submittedName>
</protein>
<evidence type="ECO:0000256" key="2">
    <source>
        <dbReference type="SAM" id="SignalP"/>
    </source>
</evidence>
<dbReference type="AlphaFoldDB" id="A0A7W8YVM5"/>
<reference evidence="3 4" key="1">
    <citation type="submission" date="2020-08" db="EMBL/GenBank/DDBJ databases">
        <title>Genomic Encyclopedia of Type Strains, Phase IV (KMG-V): Genome sequencing to study the core and pangenomes of soil and plant-associated prokaryotes.</title>
        <authorList>
            <person name="Whitman W."/>
        </authorList>
    </citation>
    <scope>NUCLEOTIDE SEQUENCE [LARGE SCALE GENOMIC DNA]</scope>
    <source>
        <strain evidence="3 4">MP7CTX6</strain>
    </source>
</reference>
<feature type="coiled-coil region" evidence="1">
    <location>
        <begin position="401"/>
        <end position="439"/>
    </location>
</feature>
<evidence type="ECO:0000313" key="3">
    <source>
        <dbReference type="EMBL" id="MBB5622616.1"/>
    </source>
</evidence>
<comment type="caution">
    <text evidence="3">The sequence shown here is derived from an EMBL/GenBank/DDBJ whole genome shotgun (WGS) entry which is preliminary data.</text>
</comment>
<feature type="chain" id="PRO_5030813745" evidence="2">
    <location>
        <begin position="22"/>
        <end position="445"/>
    </location>
</feature>
<keyword evidence="1" id="KW-0175">Coiled coil</keyword>
<evidence type="ECO:0000256" key="1">
    <source>
        <dbReference type="SAM" id="Coils"/>
    </source>
</evidence>
<organism evidence="3 4">
    <name type="scientific">Pedobacter cryoconitis</name>
    <dbReference type="NCBI Taxonomy" id="188932"/>
    <lineage>
        <taxon>Bacteria</taxon>
        <taxon>Pseudomonadati</taxon>
        <taxon>Bacteroidota</taxon>
        <taxon>Sphingobacteriia</taxon>
        <taxon>Sphingobacteriales</taxon>
        <taxon>Sphingobacteriaceae</taxon>
        <taxon>Pedobacter</taxon>
    </lineage>
</organism>